<keyword evidence="1" id="KW-0472">Membrane</keyword>
<dbReference type="Proteomes" id="UP000008694">
    <property type="component" value="Unassembled WGS sequence"/>
</dbReference>
<dbReference type="PANTHER" id="PTHR34892">
    <property type="entry name" value="VACUOLAR ATP SYNTHASE CATALYTIC SUBUNIT-RELATED / V-ATPASE-RELATED / VACUOLAR PROTON PUMP-LIKE PROTEIN"/>
    <property type="match status" value="1"/>
</dbReference>
<dbReference type="EMBL" id="GL348717">
    <property type="protein sequence ID" value="EFH53110.1"/>
    <property type="molecule type" value="Genomic_DNA"/>
</dbReference>
<dbReference type="Gramene" id="Al_scaffold_0005_220">
    <property type="protein sequence ID" value="Al_scaffold_0005_220"/>
    <property type="gene ID" value="Al_scaffold_0005_220"/>
</dbReference>
<reference evidence="3" key="1">
    <citation type="journal article" date="2011" name="Nat. Genet.">
        <title>The Arabidopsis lyrata genome sequence and the basis of rapid genome size change.</title>
        <authorList>
            <person name="Hu T.T."/>
            <person name="Pattyn P."/>
            <person name="Bakker E.G."/>
            <person name="Cao J."/>
            <person name="Cheng J.-F."/>
            <person name="Clark R.M."/>
            <person name="Fahlgren N."/>
            <person name="Fawcett J.A."/>
            <person name="Grimwood J."/>
            <person name="Gundlach H."/>
            <person name="Haberer G."/>
            <person name="Hollister J.D."/>
            <person name="Ossowski S."/>
            <person name="Ottilar R.P."/>
            <person name="Salamov A.A."/>
            <person name="Schneeberger K."/>
            <person name="Spannagl M."/>
            <person name="Wang X."/>
            <person name="Yang L."/>
            <person name="Nasrallah M.E."/>
            <person name="Bergelson J."/>
            <person name="Carrington J.C."/>
            <person name="Gaut B.S."/>
            <person name="Schmutz J."/>
            <person name="Mayer K.F.X."/>
            <person name="Van de Peer Y."/>
            <person name="Grigoriev I.V."/>
            <person name="Nordborg M."/>
            <person name="Weigel D."/>
            <person name="Guo Y.-L."/>
        </authorList>
    </citation>
    <scope>NUCLEOTIDE SEQUENCE [LARGE SCALE GENOMIC DNA]</scope>
    <source>
        <strain evidence="3">cv. MN47</strain>
    </source>
</reference>
<dbReference type="HOGENOM" id="CLU_1847842_0_0_1"/>
<keyword evidence="3" id="KW-1185">Reference proteome</keyword>
<proteinExistence type="predicted"/>
<dbReference type="PANTHER" id="PTHR34892:SF2">
    <property type="entry name" value="VACUOLAR ATP SYNTHASE CATALYTIC SUBUNIT-RELATED _ V-ATPASE-RELATED _ VACUOLAR PROTON PUMP-LIKE PROTEIN"/>
    <property type="match status" value="1"/>
</dbReference>
<name>D7LQB8_ARALL</name>
<sequence length="139" mass="16355">MAHISNIKLIRTDTTLDLSQKAEKVFGNNDTGEAQKFGRIVKLKLSHFFLFFVSLFFISCMFSRHKLLFHGSEFLPYFEQNHLLCEVPLAEFVDCILEPHDYLNFARFPLCFVETETYDTPRFGGHQTLRERERDLTLQ</sequence>
<evidence type="ECO:0000256" key="1">
    <source>
        <dbReference type="SAM" id="Phobius"/>
    </source>
</evidence>
<evidence type="ECO:0000313" key="3">
    <source>
        <dbReference type="Proteomes" id="UP000008694"/>
    </source>
</evidence>
<dbReference type="GO" id="GO:0005773">
    <property type="term" value="C:vacuole"/>
    <property type="evidence" value="ECO:0007669"/>
    <property type="project" value="TreeGrafter"/>
</dbReference>
<protein>
    <submittedName>
        <fullName evidence="2">Predicted protein</fullName>
    </submittedName>
</protein>
<keyword evidence="1" id="KW-0812">Transmembrane</keyword>
<keyword evidence="1" id="KW-1133">Transmembrane helix</keyword>
<feature type="transmembrane region" description="Helical" evidence="1">
    <location>
        <begin position="45"/>
        <end position="62"/>
    </location>
</feature>
<organism evidence="3">
    <name type="scientific">Arabidopsis lyrata subsp. lyrata</name>
    <name type="common">Lyre-leaved rock-cress</name>
    <dbReference type="NCBI Taxonomy" id="81972"/>
    <lineage>
        <taxon>Eukaryota</taxon>
        <taxon>Viridiplantae</taxon>
        <taxon>Streptophyta</taxon>
        <taxon>Embryophyta</taxon>
        <taxon>Tracheophyta</taxon>
        <taxon>Spermatophyta</taxon>
        <taxon>Magnoliopsida</taxon>
        <taxon>eudicotyledons</taxon>
        <taxon>Gunneridae</taxon>
        <taxon>Pentapetalae</taxon>
        <taxon>rosids</taxon>
        <taxon>malvids</taxon>
        <taxon>Brassicales</taxon>
        <taxon>Brassicaceae</taxon>
        <taxon>Camelineae</taxon>
        <taxon>Arabidopsis</taxon>
    </lineage>
</organism>
<gene>
    <name evidence="2" type="ORF">ARALYDRAFT_664185</name>
</gene>
<dbReference type="AlphaFoldDB" id="D7LQB8"/>
<evidence type="ECO:0000313" key="2">
    <source>
        <dbReference type="EMBL" id="EFH53110.1"/>
    </source>
</evidence>
<accession>D7LQB8</accession>